<evidence type="ECO:0000256" key="6">
    <source>
        <dbReference type="ARBA" id="ARBA00023053"/>
    </source>
</evidence>
<dbReference type="GO" id="GO:0015280">
    <property type="term" value="F:ligand-gated sodium channel activity"/>
    <property type="evidence" value="ECO:0007669"/>
    <property type="project" value="TreeGrafter"/>
</dbReference>
<keyword evidence="5" id="KW-1133">Transmembrane helix</keyword>
<dbReference type="Pfam" id="PF00858">
    <property type="entry name" value="ASC"/>
    <property type="match status" value="1"/>
</dbReference>
<sequence length="308" mass="34845">DFKHVFTEYGSCYTFNHDDTAKKSANISGRGLTVMLDIKQPEMTDNPSLGFVDAGISFVIHSPKEPPQVETMGLLAGVGMHAYAAIRQLKTINQEYPWGECNPNIKLEHHDTYTTYGCLQECKSKHIKEHCGCIPFLLPGNGPECEPEKYYNCAYPILHYIEKKGLCKAGAHSFNCPVPCEEIKYSTVVSYSTFPSLKGLKFLSKKFQKSKQYIRENFVYIDIAYKDLNYEMTQQQKALSVTELIGDVGGQLGLFCGGSVITIIEILEYLIIKFYWICIVWLMKPPKLSNLINEIQQPPVKENRAVIS</sequence>
<evidence type="ECO:0000313" key="14">
    <source>
        <dbReference type="Proteomes" id="UP000287033"/>
    </source>
</evidence>
<evidence type="ECO:0000313" key="13">
    <source>
        <dbReference type="EMBL" id="GCC36839.1"/>
    </source>
</evidence>
<dbReference type="FunFam" id="1.10.287.770:FF:000001">
    <property type="entry name" value="Acid-sensing ion channel subunit 1"/>
    <property type="match status" value="1"/>
</dbReference>
<evidence type="ECO:0000256" key="3">
    <source>
        <dbReference type="ARBA" id="ARBA00022461"/>
    </source>
</evidence>
<evidence type="ECO:0000256" key="1">
    <source>
        <dbReference type="ARBA" id="ARBA00004141"/>
    </source>
</evidence>
<dbReference type="OMA" id="CTDENEP"/>
<evidence type="ECO:0000256" key="9">
    <source>
        <dbReference type="ARBA" id="ARBA00023180"/>
    </source>
</evidence>
<evidence type="ECO:0000256" key="10">
    <source>
        <dbReference type="ARBA" id="ARBA00023201"/>
    </source>
</evidence>
<keyword evidence="3 12" id="KW-0894">Sodium channel</keyword>
<keyword evidence="2 12" id="KW-0813">Transport</keyword>
<dbReference type="GO" id="GO:0005886">
    <property type="term" value="C:plasma membrane"/>
    <property type="evidence" value="ECO:0007669"/>
    <property type="project" value="TreeGrafter"/>
</dbReference>
<dbReference type="Proteomes" id="UP000287033">
    <property type="component" value="Unassembled WGS sequence"/>
</dbReference>
<dbReference type="EMBL" id="BEZZ01000893">
    <property type="protein sequence ID" value="GCC36839.1"/>
    <property type="molecule type" value="Genomic_DNA"/>
</dbReference>
<dbReference type="InterPro" id="IPR001873">
    <property type="entry name" value="ENaC"/>
</dbReference>
<dbReference type="PANTHER" id="PTHR11690:SF286">
    <property type="entry name" value="ACID-SENSING ION CHANNEL 5"/>
    <property type="match status" value="1"/>
</dbReference>
<name>A0A401T2F1_CHIPU</name>
<keyword evidence="14" id="KW-1185">Reference proteome</keyword>
<reference evidence="13 14" key="1">
    <citation type="journal article" date="2018" name="Nat. Ecol. Evol.">
        <title>Shark genomes provide insights into elasmobranch evolution and the origin of vertebrates.</title>
        <authorList>
            <person name="Hara Y"/>
            <person name="Yamaguchi K"/>
            <person name="Onimaru K"/>
            <person name="Kadota M"/>
            <person name="Koyanagi M"/>
            <person name="Keeley SD"/>
            <person name="Tatsumi K"/>
            <person name="Tanaka K"/>
            <person name="Motone F"/>
            <person name="Kageyama Y"/>
            <person name="Nozu R"/>
            <person name="Adachi N"/>
            <person name="Nishimura O"/>
            <person name="Nakagawa R"/>
            <person name="Tanegashima C"/>
            <person name="Kiyatake I"/>
            <person name="Matsumoto R"/>
            <person name="Murakumo K"/>
            <person name="Nishida K"/>
            <person name="Terakita A"/>
            <person name="Kuratani S"/>
            <person name="Sato K"/>
            <person name="Hyodo S Kuraku.S."/>
        </authorList>
    </citation>
    <scope>NUCLEOTIDE SEQUENCE [LARGE SCALE GENOMIC DNA]</scope>
</reference>
<protein>
    <submittedName>
        <fullName evidence="13">Uncharacterized protein</fullName>
    </submittedName>
</protein>
<dbReference type="STRING" id="137246.A0A401T2F1"/>
<dbReference type="Gene3D" id="2.60.470.10">
    <property type="entry name" value="Acid-sensing ion channels like domains"/>
    <property type="match status" value="1"/>
</dbReference>
<keyword evidence="6" id="KW-0915">Sodium</keyword>
<comment type="similarity">
    <text evidence="12">Belongs to the amiloride-sensitive sodium channel (TC 1.A.6) family.</text>
</comment>
<keyword evidence="4 12" id="KW-0812">Transmembrane</keyword>
<keyword evidence="9" id="KW-0325">Glycoprotein</keyword>
<evidence type="ECO:0000256" key="2">
    <source>
        <dbReference type="ARBA" id="ARBA00022448"/>
    </source>
</evidence>
<evidence type="ECO:0000256" key="7">
    <source>
        <dbReference type="ARBA" id="ARBA00023065"/>
    </source>
</evidence>
<keyword evidence="8" id="KW-0472">Membrane</keyword>
<dbReference type="Gene3D" id="1.10.287.770">
    <property type="entry name" value="YojJ-like"/>
    <property type="match status" value="1"/>
</dbReference>
<dbReference type="AlphaFoldDB" id="A0A401T2F1"/>
<dbReference type="PRINTS" id="PR01078">
    <property type="entry name" value="AMINACHANNEL"/>
</dbReference>
<comment type="subcellular location">
    <subcellularLocation>
        <location evidence="1">Membrane</location>
        <topology evidence="1">Multi-pass membrane protein</topology>
    </subcellularLocation>
</comment>
<proteinExistence type="inferred from homology"/>
<evidence type="ECO:0000256" key="5">
    <source>
        <dbReference type="ARBA" id="ARBA00022989"/>
    </source>
</evidence>
<keyword evidence="11 12" id="KW-0407">Ion channel</keyword>
<comment type="caution">
    <text evidence="13">The sequence shown here is derived from an EMBL/GenBank/DDBJ whole genome shotgun (WGS) entry which is preliminary data.</text>
</comment>
<gene>
    <name evidence="13" type="ORF">chiPu_0015339</name>
</gene>
<keyword evidence="7 12" id="KW-0406">Ion transport</keyword>
<keyword evidence="10 12" id="KW-0739">Sodium transport</keyword>
<evidence type="ECO:0000256" key="11">
    <source>
        <dbReference type="ARBA" id="ARBA00023303"/>
    </source>
</evidence>
<dbReference type="OrthoDB" id="6021021at2759"/>
<feature type="non-terminal residue" evidence="13">
    <location>
        <position position="1"/>
    </location>
</feature>
<accession>A0A401T2F1</accession>
<organism evidence="13 14">
    <name type="scientific">Chiloscyllium punctatum</name>
    <name type="common">Brownbanded bambooshark</name>
    <name type="synonym">Hemiscyllium punctatum</name>
    <dbReference type="NCBI Taxonomy" id="137246"/>
    <lineage>
        <taxon>Eukaryota</taxon>
        <taxon>Metazoa</taxon>
        <taxon>Chordata</taxon>
        <taxon>Craniata</taxon>
        <taxon>Vertebrata</taxon>
        <taxon>Chondrichthyes</taxon>
        <taxon>Elasmobranchii</taxon>
        <taxon>Galeomorphii</taxon>
        <taxon>Galeoidea</taxon>
        <taxon>Orectolobiformes</taxon>
        <taxon>Hemiscylliidae</taxon>
        <taxon>Chiloscyllium</taxon>
    </lineage>
</organism>
<evidence type="ECO:0000256" key="8">
    <source>
        <dbReference type="ARBA" id="ARBA00023136"/>
    </source>
</evidence>
<dbReference type="PANTHER" id="PTHR11690">
    <property type="entry name" value="AMILORIDE-SENSITIVE SODIUM CHANNEL-RELATED"/>
    <property type="match status" value="1"/>
</dbReference>
<evidence type="ECO:0000256" key="4">
    <source>
        <dbReference type="ARBA" id="ARBA00022692"/>
    </source>
</evidence>
<evidence type="ECO:0000256" key="12">
    <source>
        <dbReference type="RuleBase" id="RU000679"/>
    </source>
</evidence>